<feature type="coiled-coil region" evidence="1">
    <location>
        <begin position="96"/>
        <end position="147"/>
    </location>
</feature>
<gene>
    <name evidence="3" type="ORF">OVA965_LOCUS30903</name>
    <name evidence="4" type="ORF">TMI583_LOCUS31715</name>
</gene>
<organism evidence="3 5">
    <name type="scientific">Didymodactylos carnosus</name>
    <dbReference type="NCBI Taxonomy" id="1234261"/>
    <lineage>
        <taxon>Eukaryota</taxon>
        <taxon>Metazoa</taxon>
        <taxon>Spiralia</taxon>
        <taxon>Gnathifera</taxon>
        <taxon>Rotifera</taxon>
        <taxon>Eurotatoria</taxon>
        <taxon>Bdelloidea</taxon>
        <taxon>Philodinida</taxon>
        <taxon>Philodinidae</taxon>
        <taxon>Didymodactylos</taxon>
    </lineage>
</organism>
<proteinExistence type="predicted"/>
<evidence type="ECO:0000313" key="5">
    <source>
        <dbReference type="Proteomes" id="UP000677228"/>
    </source>
</evidence>
<protein>
    <submittedName>
        <fullName evidence="3">Uncharacterized protein</fullName>
    </submittedName>
</protein>
<dbReference type="EMBL" id="CAJOBA010044431">
    <property type="protein sequence ID" value="CAF4163801.1"/>
    <property type="molecule type" value="Genomic_DNA"/>
</dbReference>
<reference evidence="3" key="1">
    <citation type="submission" date="2021-02" db="EMBL/GenBank/DDBJ databases">
        <authorList>
            <person name="Nowell W R."/>
        </authorList>
    </citation>
    <scope>NUCLEOTIDE SEQUENCE</scope>
</reference>
<dbReference type="AlphaFoldDB" id="A0A8S2F618"/>
<evidence type="ECO:0000313" key="3">
    <source>
        <dbReference type="EMBL" id="CAF1353366.1"/>
    </source>
</evidence>
<evidence type="ECO:0000256" key="2">
    <source>
        <dbReference type="SAM" id="MobiDB-lite"/>
    </source>
</evidence>
<dbReference type="Proteomes" id="UP000677228">
    <property type="component" value="Unassembled WGS sequence"/>
</dbReference>
<feature type="region of interest" description="Disordered" evidence="2">
    <location>
        <begin position="776"/>
        <end position="819"/>
    </location>
</feature>
<name>A0A8S2F618_9BILA</name>
<evidence type="ECO:0000313" key="4">
    <source>
        <dbReference type="EMBL" id="CAF4163801.1"/>
    </source>
</evidence>
<comment type="caution">
    <text evidence="3">The sequence shown here is derived from an EMBL/GenBank/DDBJ whole genome shotgun (WGS) entry which is preliminary data.</text>
</comment>
<dbReference type="EMBL" id="CAJNOK010022791">
    <property type="protein sequence ID" value="CAF1353366.1"/>
    <property type="molecule type" value="Genomic_DNA"/>
</dbReference>
<accession>A0A8S2F618</accession>
<keyword evidence="1" id="KW-0175">Coiled coil</keyword>
<sequence length="892" mass="104138">MITTDEIYDISQLPTDILSYSNDQFFDFIKKYVGAVECEILEKQAIKNVRLLLHIKDPFSLFDVNCEDLVDLKRRACFIYPNTNEYVVRPGIKYNIEHVTELLRKFQQNFNKVNNNDTNLSNITTTCSQANEQLATLLKNLNDFVNNSREQNEQQPFVLAFLEGIIKNLSRPKNNYKYNEYVQRFATALYILAGSNTYEFIRINLPGALPSISTLEQYNKNIDLKMNECQFRFDRLKEHLDTINSKFVFLSEDCSSVVSKISYDVSTDSFVGFIPSLHKGIPQTSSYQTDDFEQLQEWFMTIDKSSLINVHMVEPLLPLLTTTTVTMPPQPSKSRPFLLAAYGTDTKSVAIDILRRWVYIYEQCKLNNIRIIGYSTDCDGKYLKAMRLTNGFFSRLPNISLIDIYHNDLFEIDLPHKWKTWFYLRPKQLFLCFQDGIHLATKIRNRLLSKHVQLFMGKQSVDIKHLSNLIENYSKLDHNLVRSDIFPRDRQNFSSCLKISSIDVLNLLENDNDTVSTHCYLYMLHLIIQTYVHKSTTIKNRLYYGWIITFICRFWWSWLDLSTFDKDNEILTTRTKKKRNTKSKTGRKDIYFISKPAWMSIELNIHTLTTIILLVHDQQIPSTALDTYLFSSQNCESMFRHARSLTGTQSSITNFSVNQFMKKAEKISTLNNIKRQEEINETNDYFIKFPIHHKQKHLKINSYMTNDDNKDNSNQLTTKDVEEIVQNAYDNAKTFIDRLKMNKLLKQNNVYNLNELSIYVYKRLSQSLKTVDYSKLKNDDKNDNSSGSSSDSSSSSDNENSEIGDSDIFSGSGNESENNDEDMILQSTKQDFAGIKLYDSINETNKQSFFRVRISNKYKYLHKQSACWLLTNEKYRLSSDRLLKVQQVNKQK</sequence>
<dbReference type="Proteomes" id="UP000682733">
    <property type="component" value="Unassembled WGS sequence"/>
</dbReference>
<feature type="compositionally biased region" description="Low complexity" evidence="2">
    <location>
        <begin position="784"/>
        <end position="798"/>
    </location>
</feature>
<evidence type="ECO:0000256" key="1">
    <source>
        <dbReference type="SAM" id="Coils"/>
    </source>
</evidence>